<feature type="transmembrane region" description="Helical" evidence="1">
    <location>
        <begin position="276"/>
        <end position="293"/>
    </location>
</feature>
<dbReference type="Proteomes" id="UP000198711">
    <property type="component" value="Unassembled WGS sequence"/>
</dbReference>
<gene>
    <name evidence="3" type="ORF">SAMN05444410_11368</name>
</gene>
<protein>
    <submittedName>
        <fullName evidence="3">Uncharacterized membrane protein</fullName>
    </submittedName>
</protein>
<feature type="transmembrane region" description="Helical" evidence="1">
    <location>
        <begin position="186"/>
        <end position="215"/>
    </location>
</feature>
<keyword evidence="1" id="KW-1133">Transmembrane helix</keyword>
<feature type="transmembrane region" description="Helical" evidence="1">
    <location>
        <begin position="146"/>
        <end position="166"/>
    </location>
</feature>
<proteinExistence type="predicted"/>
<dbReference type="InterPro" id="IPR012429">
    <property type="entry name" value="HGSNAT_cat"/>
</dbReference>
<feature type="transmembrane region" description="Helical" evidence="1">
    <location>
        <begin position="92"/>
        <end position="114"/>
    </location>
</feature>
<dbReference type="AlphaFoldDB" id="A0A8X8IGV2"/>
<feature type="transmembrane region" description="Helical" evidence="1">
    <location>
        <begin position="227"/>
        <end position="248"/>
    </location>
</feature>
<dbReference type="PANTHER" id="PTHR40407">
    <property type="entry name" value="MEMBRANE PROTEIN-LIKE PROTEIN"/>
    <property type="match status" value="1"/>
</dbReference>
<dbReference type="EMBL" id="FNNO01000013">
    <property type="protein sequence ID" value="SDX32551.1"/>
    <property type="molecule type" value="Genomic_DNA"/>
</dbReference>
<name>A0A8X8IGV2_9BACT</name>
<keyword evidence="1" id="KW-0472">Membrane</keyword>
<evidence type="ECO:0000313" key="4">
    <source>
        <dbReference type="Proteomes" id="UP000198711"/>
    </source>
</evidence>
<dbReference type="PANTHER" id="PTHR40407:SF1">
    <property type="entry name" value="HEPARAN-ALPHA-GLUCOSAMINIDE N-ACETYLTRANSFERASE CATALYTIC DOMAIN-CONTAINING PROTEIN"/>
    <property type="match status" value="1"/>
</dbReference>
<sequence length="397" mass="45655">MTSTLTAQVKNKRVESIDLLRGFVMLVMALDHVRDYFHQGAYLFDPTDLTHTTPALFFTRWITHFCAPIFTFLAGTAAYLSKSRKTTKELSFFLFTRGLWLVVLEMLVVTPGWTFHPYVILIWQVIWSIGISMICLSLLIYFPMPLILVIGLLCMTAHNLLDNVHVPGEGGNAFFWAFLHEQRLFSFSYIDIFVGYPIIPWIGTMATGYCFGRLYASDVDPARRKKALIRLGVGVTMLFIIVRTLNIYGDPHAWAPQHNSVFTLLSFLNTTKYPPSFLYLLMTLGPAFLFLAYAERPLNGFSKKVLVFGRVPLFFYIIHIYFIHLLAIVGAQICGYKWTDMIISTWVTLSPGLKGYGFSLGIVYLIWIGVLVVMYPLCKWYDRYKSNHKEKKWLSYL</sequence>
<feature type="transmembrane region" description="Helical" evidence="1">
    <location>
        <begin position="358"/>
        <end position="378"/>
    </location>
</feature>
<feature type="transmembrane region" description="Helical" evidence="1">
    <location>
        <begin position="120"/>
        <end position="139"/>
    </location>
</feature>
<dbReference type="Pfam" id="PF07786">
    <property type="entry name" value="HGSNAT_cat"/>
    <property type="match status" value="1"/>
</dbReference>
<keyword evidence="4" id="KW-1185">Reference proteome</keyword>
<keyword evidence="1" id="KW-0812">Transmembrane</keyword>
<organism evidence="3 4">
    <name type="scientific">Hydrobacter penzbergensis</name>
    <dbReference type="NCBI Taxonomy" id="1235997"/>
    <lineage>
        <taxon>Bacteria</taxon>
        <taxon>Pseudomonadati</taxon>
        <taxon>Bacteroidota</taxon>
        <taxon>Chitinophagia</taxon>
        <taxon>Chitinophagales</taxon>
        <taxon>Chitinophagaceae</taxon>
        <taxon>Hydrobacter</taxon>
    </lineage>
</organism>
<evidence type="ECO:0000256" key="1">
    <source>
        <dbReference type="SAM" id="Phobius"/>
    </source>
</evidence>
<dbReference type="RefSeq" id="WP_092725440.1">
    <property type="nucleotide sequence ID" value="NZ_FNNO01000013.1"/>
</dbReference>
<feature type="domain" description="Heparan-alpha-glucosaminide N-acetyltransferase catalytic" evidence="2">
    <location>
        <begin position="13"/>
        <end position="247"/>
    </location>
</feature>
<feature type="transmembrane region" description="Helical" evidence="1">
    <location>
        <begin position="61"/>
        <end position="80"/>
    </location>
</feature>
<evidence type="ECO:0000313" key="3">
    <source>
        <dbReference type="EMBL" id="SDX32551.1"/>
    </source>
</evidence>
<reference evidence="3 4" key="1">
    <citation type="submission" date="2016-10" db="EMBL/GenBank/DDBJ databases">
        <authorList>
            <person name="Varghese N."/>
            <person name="Submissions S."/>
        </authorList>
    </citation>
    <scope>NUCLEOTIDE SEQUENCE [LARGE SCALE GENOMIC DNA]</scope>
    <source>
        <strain evidence="3 4">DSM 25353</strain>
    </source>
</reference>
<evidence type="ECO:0000259" key="2">
    <source>
        <dbReference type="Pfam" id="PF07786"/>
    </source>
</evidence>
<feature type="transmembrane region" description="Helical" evidence="1">
    <location>
        <begin position="313"/>
        <end position="338"/>
    </location>
</feature>
<accession>A0A8X8IGV2</accession>
<comment type="caution">
    <text evidence="3">The sequence shown here is derived from an EMBL/GenBank/DDBJ whole genome shotgun (WGS) entry which is preliminary data.</text>
</comment>